<reference evidence="7" key="1">
    <citation type="journal article" date="2023" name="Mol. Phylogenet. Evol.">
        <title>Genome-scale phylogeny and comparative genomics of the fungal order Sordariales.</title>
        <authorList>
            <person name="Hensen N."/>
            <person name="Bonometti L."/>
            <person name="Westerberg I."/>
            <person name="Brannstrom I.O."/>
            <person name="Guillou S."/>
            <person name="Cros-Aarteil S."/>
            <person name="Calhoun S."/>
            <person name="Haridas S."/>
            <person name="Kuo A."/>
            <person name="Mondo S."/>
            <person name="Pangilinan J."/>
            <person name="Riley R."/>
            <person name="LaButti K."/>
            <person name="Andreopoulos B."/>
            <person name="Lipzen A."/>
            <person name="Chen C."/>
            <person name="Yan M."/>
            <person name="Daum C."/>
            <person name="Ng V."/>
            <person name="Clum A."/>
            <person name="Steindorff A."/>
            <person name="Ohm R.A."/>
            <person name="Martin F."/>
            <person name="Silar P."/>
            <person name="Natvig D.O."/>
            <person name="Lalanne C."/>
            <person name="Gautier V."/>
            <person name="Ament-Velasquez S.L."/>
            <person name="Kruys A."/>
            <person name="Hutchinson M.I."/>
            <person name="Powell A.J."/>
            <person name="Barry K."/>
            <person name="Miller A.N."/>
            <person name="Grigoriev I.V."/>
            <person name="Debuchy R."/>
            <person name="Gladieux P."/>
            <person name="Hiltunen Thoren M."/>
            <person name="Johannesson H."/>
        </authorList>
    </citation>
    <scope>NUCLEOTIDE SEQUENCE</scope>
    <source>
        <strain evidence="7">CBS 314.62</strain>
    </source>
</reference>
<evidence type="ECO:0000256" key="2">
    <source>
        <dbReference type="ARBA" id="ARBA00022884"/>
    </source>
</evidence>
<organism evidence="7 8">
    <name type="scientific">Podospora appendiculata</name>
    <dbReference type="NCBI Taxonomy" id="314037"/>
    <lineage>
        <taxon>Eukaryota</taxon>
        <taxon>Fungi</taxon>
        <taxon>Dikarya</taxon>
        <taxon>Ascomycota</taxon>
        <taxon>Pezizomycotina</taxon>
        <taxon>Sordariomycetes</taxon>
        <taxon>Sordariomycetidae</taxon>
        <taxon>Sordariales</taxon>
        <taxon>Podosporaceae</taxon>
        <taxon>Podospora</taxon>
    </lineage>
</organism>
<evidence type="ECO:0000313" key="8">
    <source>
        <dbReference type="Proteomes" id="UP001270362"/>
    </source>
</evidence>
<dbReference type="Gene3D" id="3.30.70.330">
    <property type="match status" value="1"/>
</dbReference>
<dbReference type="GO" id="GO:0005730">
    <property type="term" value="C:nucleolus"/>
    <property type="evidence" value="ECO:0007669"/>
    <property type="project" value="UniProtKB-SubCell"/>
</dbReference>
<name>A0AAE0X346_9PEZI</name>
<evidence type="ECO:0000259" key="6">
    <source>
        <dbReference type="PROSITE" id="PS50102"/>
    </source>
</evidence>
<keyword evidence="3" id="KW-0539">Nucleus</keyword>
<evidence type="ECO:0000256" key="4">
    <source>
        <dbReference type="PROSITE-ProRule" id="PRU00176"/>
    </source>
</evidence>
<dbReference type="PROSITE" id="PS50102">
    <property type="entry name" value="RRM"/>
    <property type="match status" value="1"/>
</dbReference>
<feature type="compositionally biased region" description="Basic residues" evidence="5">
    <location>
        <begin position="141"/>
        <end position="153"/>
    </location>
</feature>
<reference evidence="7" key="2">
    <citation type="submission" date="2023-06" db="EMBL/GenBank/DDBJ databases">
        <authorList>
            <consortium name="Lawrence Berkeley National Laboratory"/>
            <person name="Haridas S."/>
            <person name="Hensen N."/>
            <person name="Bonometti L."/>
            <person name="Westerberg I."/>
            <person name="Brannstrom I.O."/>
            <person name="Guillou S."/>
            <person name="Cros-Aarteil S."/>
            <person name="Calhoun S."/>
            <person name="Kuo A."/>
            <person name="Mondo S."/>
            <person name="Pangilinan J."/>
            <person name="Riley R."/>
            <person name="Labutti K."/>
            <person name="Andreopoulos B."/>
            <person name="Lipzen A."/>
            <person name="Chen C."/>
            <person name="Yanf M."/>
            <person name="Daum C."/>
            <person name="Ng V."/>
            <person name="Clum A."/>
            <person name="Steindorff A."/>
            <person name="Ohm R."/>
            <person name="Martin F."/>
            <person name="Silar P."/>
            <person name="Natvig D."/>
            <person name="Lalanne C."/>
            <person name="Gautier V."/>
            <person name="Ament-Velasquez S.L."/>
            <person name="Kruys A."/>
            <person name="Hutchinson M.I."/>
            <person name="Powell A.J."/>
            <person name="Barry K."/>
            <person name="Miller A.N."/>
            <person name="Grigoriev I.V."/>
            <person name="Debuchy R."/>
            <person name="Gladieux P."/>
            <person name="Thoren M.H."/>
            <person name="Johannesson H."/>
        </authorList>
    </citation>
    <scope>NUCLEOTIDE SEQUENCE</scope>
    <source>
        <strain evidence="7">CBS 314.62</strain>
    </source>
</reference>
<protein>
    <recommendedName>
        <fullName evidence="6">RRM domain-containing protein</fullName>
    </recommendedName>
</protein>
<feature type="region of interest" description="Disordered" evidence="5">
    <location>
        <begin position="417"/>
        <end position="450"/>
    </location>
</feature>
<dbReference type="InterPro" id="IPR012677">
    <property type="entry name" value="Nucleotide-bd_a/b_plait_sf"/>
</dbReference>
<dbReference type="PANTHER" id="PTHR46754">
    <property type="entry name" value="MKI67 FHA DOMAIN-INTERACTING NUCLEOLAR PHOSPHOPROTEIN"/>
    <property type="match status" value="1"/>
</dbReference>
<comment type="subcellular location">
    <subcellularLocation>
        <location evidence="1">Nucleus</location>
        <location evidence="1">Nucleolus</location>
    </subcellularLocation>
</comment>
<feature type="compositionally biased region" description="Basic and acidic residues" evidence="5">
    <location>
        <begin position="31"/>
        <end position="40"/>
    </location>
</feature>
<keyword evidence="2 4" id="KW-0694">RNA-binding</keyword>
<dbReference type="GO" id="GO:0003723">
    <property type="term" value="F:RNA binding"/>
    <property type="evidence" value="ECO:0007669"/>
    <property type="project" value="UniProtKB-UniRule"/>
</dbReference>
<evidence type="ECO:0000256" key="1">
    <source>
        <dbReference type="ARBA" id="ARBA00004604"/>
    </source>
</evidence>
<feature type="region of interest" description="Disordered" evidence="5">
    <location>
        <begin position="136"/>
        <end position="224"/>
    </location>
</feature>
<feature type="compositionally biased region" description="Basic and acidic residues" evidence="5">
    <location>
        <begin position="154"/>
        <end position="170"/>
    </location>
</feature>
<dbReference type="InterPro" id="IPR035979">
    <property type="entry name" value="RBD_domain_sf"/>
</dbReference>
<dbReference type="SUPFAM" id="SSF54928">
    <property type="entry name" value="RNA-binding domain, RBD"/>
    <property type="match status" value="1"/>
</dbReference>
<keyword evidence="8" id="KW-1185">Reference proteome</keyword>
<feature type="domain" description="RRM" evidence="6">
    <location>
        <begin position="231"/>
        <end position="309"/>
    </location>
</feature>
<dbReference type="EMBL" id="JAULSO010000004">
    <property type="protein sequence ID" value="KAK3683627.1"/>
    <property type="molecule type" value="Genomic_DNA"/>
</dbReference>
<feature type="compositionally biased region" description="Low complexity" evidence="5">
    <location>
        <begin position="55"/>
        <end position="79"/>
    </location>
</feature>
<dbReference type="Proteomes" id="UP001270362">
    <property type="component" value="Unassembled WGS sequence"/>
</dbReference>
<evidence type="ECO:0000256" key="5">
    <source>
        <dbReference type="SAM" id="MobiDB-lite"/>
    </source>
</evidence>
<proteinExistence type="predicted"/>
<comment type="caution">
    <text evidence="7">The sequence shown here is derived from an EMBL/GenBank/DDBJ whole genome shotgun (WGS) entry which is preliminary data.</text>
</comment>
<dbReference type="AlphaFoldDB" id="A0AAE0X346"/>
<dbReference type="InterPro" id="IPR000504">
    <property type="entry name" value="RRM_dom"/>
</dbReference>
<feature type="compositionally biased region" description="Acidic residues" evidence="5">
    <location>
        <begin position="171"/>
        <end position="181"/>
    </location>
</feature>
<sequence>MAPELRKRKSKVDLKVEEPVVAAVKKSAKSPKTEKRKANEDASPIVTKKQRPTKDALAAVKKTKAAAVEPETEVASPKPALKKKASEDKLKAAAAKPSKKKKAADIVAEADVASPKPAKKAKVVVEVDEDIEVVNSDPKSARKQQKTMSKKTKVVVEEKEPEVEVAKENEPTAEDEEEVDEETRALVDALDSGNEEEDAQMSTYTEGQDVGKAPKAKKSKTPAAEVSGQPGVVYLGSIPHGFYEHQIKDYFSQFGAITKLRVVRSKKTGASRHRAFLEFAEAEVADIAARTMDKYLLFGHILQAKVVPTGQVHPNLFKGCNRRFKAVPWNKMAGKQLERALPESKWQGKITKEEQRRAARAEKLKEIGYEFEAPALKAAEAKVPAVIEGAEEEAAKAVEAAPEVESAEDGKRIVEAEKVEAPEVAEAEEATISQGGKKRKSVKKAKKVKA</sequence>
<feature type="compositionally biased region" description="Basic residues" evidence="5">
    <location>
        <begin position="436"/>
        <end position="450"/>
    </location>
</feature>
<gene>
    <name evidence="7" type="ORF">B0T22DRAFT_254985</name>
</gene>
<dbReference type="CDD" id="cd12307">
    <property type="entry name" value="RRM_NIFK_like"/>
    <property type="match status" value="1"/>
</dbReference>
<accession>A0AAE0X346</accession>
<feature type="region of interest" description="Disordered" evidence="5">
    <location>
        <begin position="24"/>
        <end position="104"/>
    </location>
</feature>
<evidence type="ECO:0000313" key="7">
    <source>
        <dbReference type="EMBL" id="KAK3683627.1"/>
    </source>
</evidence>
<dbReference type="SMART" id="SM00360">
    <property type="entry name" value="RRM"/>
    <property type="match status" value="1"/>
</dbReference>
<evidence type="ECO:0000256" key="3">
    <source>
        <dbReference type="ARBA" id="ARBA00023242"/>
    </source>
</evidence>
<dbReference type="Pfam" id="PF00076">
    <property type="entry name" value="RRM_1"/>
    <property type="match status" value="1"/>
</dbReference>